<keyword evidence="4" id="KW-0804">Transcription</keyword>
<accession>A0A6G8IJR1</accession>
<dbReference type="PANTHER" id="PTHR30537:SF80">
    <property type="entry name" value="TRANSCRIPTIONAL REGULATOR"/>
    <property type="match status" value="1"/>
</dbReference>
<dbReference type="InterPro" id="IPR005119">
    <property type="entry name" value="LysR_subst-bd"/>
</dbReference>
<dbReference type="InterPro" id="IPR036390">
    <property type="entry name" value="WH_DNA-bd_sf"/>
</dbReference>
<dbReference type="InterPro" id="IPR036388">
    <property type="entry name" value="WH-like_DNA-bd_sf"/>
</dbReference>
<dbReference type="RefSeq" id="WP_166228412.1">
    <property type="nucleotide sequence ID" value="NZ_CP049989.1"/>
</dbReference>
<reference evidence="6 7" key="1">
    <citation type="submission" date="2020-03" db="EMBL/GenBank/DDBJ databases">
        <title>Hydrogenophaga sp. nov. isolated from cyanobacterial mat.</title>
        <authorList>
            <person name="Thorat V."/>
            <person name="Kirdat K."/>
            <person name="Tiwarekar B."/>
            <person name="Costa E.D."/>
            <person name="Yadav A."/>
        </authorList>
    </citation>
    <scope>NUCLEOTIDE SEQUENCE [LARGE SCALE GENOMIC DNA]</scope>
    <source>
        <strain evidence="6 7">BA0156</strain>
    </source>
</reference>
<evidence type="ECO:0000313" key="7">
    <source>
        <dbReference type="Proteomes" id="UP000503162"/>
    </source>
</evidence>
<evidence type="ECO:0000256" key="3">
    <source>
        <dbReference type="ARBA" id="ARBA00023125"/>
    </source>
</evidence>
<dbReference type="Pfam" id="PF00126">
    <property type="entry name" value="HTH_1"/>
    <property type="match status" value="1"/>
</dbReference>
<sequence>MDKLRAMQTFVRVVESGSFSAVARESGATQSAVSKQVAALEQALGARLLSRTTRALALTEEGQRYFEQAQRIVAEVSEAESVVRSASQRLSGWLRVAAAVGFGRLVLLPIVQRFLADHPDVRIDLRLNDGFVDLVEEGIDVALRVGEMADSGLLARRVGSTRRLVVASRKYVRRHARGKAAPRLPQDLLAHNCVVYTELATRNEWRFTAGPGAPVAAGTQQAVRVAGNLQTNSSEIVRAAVLDGHGIGYSPVWLFADELARGEVVQLLPGWQAPELPMQLVSPPARRGSAKVKAFGDRVAEALAAGGG</sequence>
<dbReference type="KEGG" id="hcz:G9Q37_15115"/>
<dbReference type="InterPro" id="IPR000847">
    <property type="entry name" value="LysR_HTH_N"/>
</dbReference>
<dbReference type="AlphaFoldDB" id="A0A6G8IJR1"/>
<gene>
    <name evidence="6" type="ORF">G9Q37_15115</name>
</gene>
<comment type="similarity">
    <text evidence="1">Belongs to the LysR transcriptional regulatory family.</text>
</comment>
<evidence type="ECO:0000256" key="2">
    <source>
        <dbReference type="ARBA" id="ARBA00023015"/>
    </source>
</evidence>
<dbReference type="PANTHER" id="PTHR30537">
    <property type="entry name" value="HTH-TYPE TRANSCRIPTIONAL REGULATOR"/>
    <property type="match status" value="1"/>
</dbReference>
<dbReference type="GO" id="GO:0003700">
    <property type="term" value="F:DNA-binding transcription factor activity"/>
    <property type="evidence" value="ECO:0007669"/>
    <property type="project" value="InterPro"/>
</dbReference>
<dbReference type="PRINTS" id="PR00039">
    <property type="entry name" value="HTHLYSR"/>
</dbReference>
<evidence type="ECO:0000256" key="4">
    <source>
        <dbReference type="ARBA" id="ARBA00023163"/>
    </source>
</evidence>
<feature type="domain" description="HTH lysR-type" evidence="5">
    <location>
        <begin position="1"/>
        <end position="59"/>
    </location>
</feature>
<dbReference type="Pfam" id="PF03466">
    <property type="entry name" value="LysR_substrate"/>
    <property type="match status" value="1"/>
</dbReference>
<dbReference type="FunFam" id="1.10.10.10:FF:000001">
    <property type="entry name" value="LysR family transcriptional regulator"/>
    <property type="match status" value="1"/>
</dbReference>
<evidence type="ECO:0000313" key="6">
    <source>
        <dbReference type="EMBL" id="QIM53391.1"/>
    </source>
</evidence>
<evidence type="ECO:0000256" key="1">
    <source>
        <dbReference type="ARBA" id="ARBA00009437"/>
    </source>
</evidence>
<dbReference type="PROSITE" id="PS50931">
    <property type="entry name" value="HTH_LYSR"/>
    <property type="match status" value="1"/>
</dbReference>
<protein>
    <submittedName>
        <fullName evidence="6">LysR family transcriptional regulator</fullName>
    </submittedName>
</protein>
<dbReference type="Proteomes" id="UP000503162">
    <property type="component" value="Chromosome"/>
</dbReference>
<evidence type="ECO:0000259" key="5">
    <source>
        <dbReference type="PROSITE" id="PS50931"/>
    </source>
</evidence>
<dbReference type="SUPFAM" id="SSF53850">
    <property type="entry name" value="Periplasmic binding protein-like II"/>
    <property type="match status" value="1"/>
</dbReference>
<name>A0A6G8IJR1_9BURK</name>
<dbReference type="CDD" id="cd08422">
    <property type="entry name" value="PBP2_CrgA_like"/>
    <property type="match status" value="1"/>
</dbReference>
<keyword evidence="2" id="KW-0805">Transcription regulation</keyword>
<dbReference type="Gene3D" id="1.10.10.10">
    <property type="entry name" value="Winged helix-like DNA-binding domain superfamily/Winged helix DNA-binding domain"/>
    <property type="match status" value="1"/>
</dbReference>
<dbReference type="EMBL" id="CP049989">
    <property type="protein sequence ID" value="QIM53391.1"/>
    <property type="molecule type" value="Genomic_DNA"/>
</dbReference>
<keyword evidence="3" id="KW-0238">DNA-binding</keyword>
<organism evidence="6 7">
    <name type="scientific">Hydrogenophaga crocea</name>
    <dbReference type="NCBI Taxonomy" id="2716225"/>
    <lineage>
        <taxon>Bacteria</taxon>
        <taxon>Pseudomonadati</taxon>
        <taxon>Pseudomonadota</taxon>
        <taxon>Betaproteobacteria</taxon>
        <taxon>Burkholderiales</taxon>
        <taxon>Comamonadaceae</taxon>
        <taxon>Hydrogenophaga</taxon>
    </lineage>
</organism>
<keyword evidence="7" id="KW-1185">Reference proteome</keyword>
<dbReference type="Gene3D" id="3.40.190.290">
    <property type="match status" value="1"/>
</dbReference>
<proteinExistence type="inferred from homology"/>
<dbReference type="InterPro" id="IPR058163">
    <property type="entry name" value="LysR-type_TF_proteobact-type"/>
</dbReference>
<dbReference type="GO" id="GO:0003677">
    <property type="term" value="F:DNA binding"/>
    <property type="evidence" value="ECO:0007669"/>
    <property type="project" value="UniProtKB-KW"/>
</dbReference>
<dbReference type="SUPFAM" id="SSF46785">
    <property type="entry name" value="Winged helix' DNA-binding domain"/>
    <property type="match status" value="1"/>
</dbReference>